<dbReference type="Gene3D" id="1.10.630.10">
    <property type="entry name" value="Cytochrome P450"/>
    <property type="match status" value="1"/>
</dbReference>
<dbReference type="InterPro" id="IPR001128">
    <property type="entry name" value="Cyt_P450"/>
</dbReference>
<evidence type="ECO:0000256" key="5">
    <source>
        <dbReference type="SAM" id="Phobius"/>
    </source>
</evidence>
<dbReference type="GO" id="GO:0016705">
    <property type="term" value="F:oxidoreductase activity, acting on paired donors, with incorporation or reduction of molecular oxygen"/>
    <property type="evidence" value="ECO:0007669"/>
    <property type="project" value="InterPro"/>
</dbReference>
<dbReference type="InterPro" id="IPR050121">
    <property type="entry name" value="Cytochrome_P450_monoxygenase"/>
</dbReference>
<keyword evidence="4" id="KW-0560">Oxidoreductase</keyword>
<comment type="cofactor">
    <cofactor evidence="1 3">
        <name>heme</name>
        <dbReference type="ChEBI" id="CHEBI:30413"/>
    </cofactor>
</comment>
<dbReference type="CDD" id="cd00302">
    <property type="entry name" value="cytochrome_P450"/>
    <property type="match status" value="1"/>
</dbReference>
<keyword evidence="5" id="KW-1133">Transmembrane helix</keyword>
<dbReference type="EMBL" id="CAKOGP040000001">
    <property type="protein sequence ID" value="CAJ1913081.1"/>
    <property type="molecule type" value="Genomic_DNA"/>
</dbReference>
<dbReference type="GO" id="GO:0004497">
    <property type="term" value="F:monooxygenase activity"/>
    <property type="evidence" value="ECO:0007669"/>
    <property type="project" value="UniProtKB-KW"/>
</dbReference>
<dbReference type="GO" id="GO:0020037">
    <property type="term" value="F:heme binding"/>
    <property type="evidence" value="ECO:0007669"/>
    <property type="project" value="InterPro"/>
</dbReference>
<keyword evidence="5" id="KW-0812">Transmembrane</keyword>
<evidence type="ECO:0008006" key="8">
    <source>
        <dbReference type="Google" id="ProtNLM"/>
    </source>
</evidence>
<dbReference type="Pfam" id="PF00067">
    <property type="entry name" value="p450"/>
    <property type="match status" value="1"/>
</dbReference>
<accession>A0AAD2FB67</accession>
<protein>
    <recommendedName>
        <fullName evidence="8">Cytochrome P450</fullName>
    </recommendedName>
</protein>
<dbReference type="InterPro" id="IPR002401">
    <property type="entry name" value="Cyt_P450_E_grp-I"/>
</dbReference>
<comment type="caution">
    <text evidence="6">The sequence shown here is derived from an EMBL/GenBank/DDBJ whole genome shotgun (WGS) entry which is preliminary data.</text>
</comment>
<keyword evidence="7" id="KW-1185">Reference proteome</keyword>
<dbReference type="PRINTS" id="PR00463">
    <property type="entry name" value="EP450I"/>
</dbReference>
<comment type="similarity">
    <text evidence="2 4">Belongs to the cytochrome P450 family.</text>
</comment>
<keyword evidence="5" id="KW-0472">Membrane</keyword>
<dbReference type="AlphaFoldDB" id="A0AAD2FB67"/>
<feature type="binding site" description="axial binding residue" evidence="3">
    <location>
        <position position="506"/>
    </location>
    <ligand>
        <name>heme</name>
        <dbReference type="ChEBI" id="CHEBI:30413"/>
    </ligand>
    <ligandPart>
        <name>Fe</name>
        <dbReference type="ChEBI" id="CHEBI:18248"/>
    </ligandPart>
</feature>
<evidence type="ECO:0000256" key="2">
    <source>
        <dbReference type="ARBA" id="ARBA00010617"/>
    </source>
</evidence>
<evidence type="ECO:0000256" key="1">
    <source>
        <dbReference type="ARBA" id="ARBA00001971"/>
    </source>
</evidence>
<proteinExistence type="inferred from homology"/>
<dbReference type="PANTHER" id="PTHR24305:SF166">
    <property type="entry name" value="CYTOCHROME P450 12A4, MITOCHONDRIAL-RELATED"/>
    <property type="match status" value="1"/>
</dbReference>
<keyword evidence="4" id="KW-0503">Monooxygenase</keyword>
<evidence type="ECO:0000256" key="4">
    <source>
        <dbReference type="RuleBase" id="RU000461"/>
    </source>
</evidence>
<keyword evidence="3 4" id="KW-0349">Heme</keyword>
<dbReference type="InterPro" id="IPR017972">
    <property type="entry name" value="Cyt_P450_CS"/>
</dbReference>
<evidence type="ECO:0000313" key="6">
    <source>
        <dbReference type="EMBL" id="CAJ1913081.1"/>
    </source>
</evidence>
<feature type="transmembrane region" description="Helical" evidence="5">
    <location>
        <begin position="78"/>
        <end position="99"/>
    </location>
</feature>
<evidence type="ECO:0000313" key="7">
    <source>
        <dbReference type="Proteomes" id="UP001295423"/>
    </source>
</evidence>
<evidence type="ECO:0000256" key="3">
    <source>
        <dbReference type="PIRSR" id="PIRSR602401-1"/>
    </source>
</evidence>
<dbReference type="PROSITE" id="PS00086">
    <property type="entry name" value="CYTOCHROME_P450"/>
    <property type="match status" value="1"/>
</dbReference>
<keyword evidence="3 4" id="KW-0408">Iron</keyword>
<keyword evidence="3 4" id="KW-0479">Metal-binding</keyword>
<dbReference type="PRINTS" id="PR00385">
    <property type="entry name" value="P450"/>
</dbReference>
<dbReference type="Proteomes" id="UP001295423">
    <property type="component" value="Unassembled WGS sequence"/>
</dbReference>
<sequence>MGLFGRKKKPKTSLDWFRYYARESYRSAEGALTSACGKSVSLAIKSTQAAKKSVGSIASMTVASGKAAHRSASSAMDAAGITGFHIFAVILCVLLIVAVKRKLEARRKARHLETYGEVEFPPIAPFSTRKTGRELAGSKLPLFFQECASRVGSIFQLRVPFWGGPMVVAVGEIDLAKEILKDATTKKAEKMYSSWASLVHGRPNILTSEGKPWKHSRKGISPAFATAHLDRMHKACRDKTEEWIKKRLDPMIRDNEDIDIAHEFLFLTTSIICKSAFEYRIKSREAEQVISDLEVATTEFMHNQAKDPMRASLLGSFIPSVRRAKQARRKLFQFATKMLLHYRKKPDEMRSQAKTIIGCIENSSRYASDADRVADLVMILFAGHGTTAHTLSWIFLELARNPKEARRLREALSGKDDTRAQQLLKDVLREGMRLRPVYATVAVRTLGRDWNLKHKNMVLPKGTCVIFPSSLLTRDGVEDAEDFEPMRWKAHPDKTFLSFSSGAHNCAGKGLALAEITWVLSRLCARYQFEVAEEGTPEYCVFWKCKGARLRCHKA</sequence>
<name>A0AAD2FB67_9STRA</name>
<dbReference type="GO" id="GO:0005506">
    <property type="term" value="F:iron ion binding"/>
    <property type="evidence" value="ECO:0007669"/>
    <property type="project" value="InterPro"/>
</dbReference>
<dbReference type="PANTHER" id="PTHR24305">
    <property type="entry name" value="CYTOCHROME P450"/>
    <property type="match status" value="1"/>
</dbReference>
<organism evidence="6 7">
    <name type="scientific">Cylindrotheca closterium</name>
    <dbReference type="NCBI Taxonomy" id="2856"/>
    <lineage>
        <taxon>Eukaryota</taxon>
        <taxon>Sar</taxon>
        <taxon>Stramenopiles</taxon>
        <taxon>Ochrophyta</taxon>
        <taxon>Bacillariophyta</taxon>
        <taxon>Bacillariophyceae</taxon>
        <taxon>Bacillariophycidae</taxon>
        <taxon>Bacillariales</taxon>
        <taxon>Bacillariaceae</taxon>
        <taxon>Cylindrotheca</taxon>
    </lineage>
</organism>
<reference evidence="6" key="1">
    <citation type="submission" date="2023-08" db="EMBL/GenBank/DDBJ databases">
        <authorList>
            <person name="Audoor S."/>
            <person name="Bilcke G."/>
        </authorList>
    </citation>
    <scope>NUCLEOTIDE SEQUENCE</scope>
</reference>
<dbReference type="InterPro" id="IPR036396">
    <property type="entry name" value="Cyt_P450_sf"/>
</dbReference>
<gene>
    <name evidence="6" type="ORF">CYCCA115_LOCUS647</name>
</gene>
<dbReference type="SUPFAM" id="SSF48264">
    <property type="entry name" value="Cytochrome P450"/>
    <property type="match status" value="1"/>
</dbReference>